<keyword evidence="2" id="KW-1185">Reference proteome</keyword>
<name>A0ABN2TMT3_9ACTN</name>
<protein>
    <submittedName>
        <fullName evidence="1">Uncharacterized protein</fullName>
    </submittedName>
</protein>
<proteinExistence type="predicted"/>
<dbReference type="EMBL" id="BAAAPC010000028">
    <property type="protein sequence ID" value="GAA2014755.1"/>
    <property type="molecule type" value="Genomic_DNA"/>
</dbReference>
<reference evidence="1 2" key="1">
    <citation type="journal article" date="2019" name="Int. J. Syst. Evol. Microbiol.">
        <title>The Global Catalogue of Microorganisms (GCM) 10K type strain sequencing project: providing services to taxonomists for standard genome sequencing and annotation.</title>
        <authorList>
            <consortium name="The Broad Institute Genomics Platform"/>
            <consortium name="The Broad Institute Genome Sequencing Center for Infectious Disease"/>
            <person name="Wu L."/>
            <person name="Ma J."/>
        </authorList>
    </citation>
    <scope>NUCLEOTIDE SEQUENCE [LARGE SCALE GENOMIC DNA]</scope>
    <source>
        <strain evidence="1 2">JCM 15313</strain>
    </source>
</reference>
<accession>A0ABN2TMT3</accession>
<dbReference type="Proteomes" id="UP001501585">
    <property type="component" value="Unassembled WGS sequence"/>
</dbReference>
<sequence length="83" mass="8890">MVTAPIGKHSVQAALRTAALAARRPGGFQQRDELGDVVAVAAAQRDRERSSVRVGDQMVLAARSAPVYRASSRQNRTGKTTED</sequence>
<comment type="caution">
    <text evidence="1">The sequence shown here is derived from an EMBL/GenBank/DDBJ whole genome shotgun (WGS) entry which is preliminary data.</text>
</comment>
<gene>
    <name evidence="1" type="ORF">GCM10009799_48780</name>
</gene>
<evidence type="ECO:0000313" key="2">
    <source>
        <dbReference type="Proteomes" id="UP001501585"/>
    </source>
</evidence>
<evidence type="ECO:0000313" key="1">
    <source>
        <dbReference type="EMBL" id="GAA2014755.1"/>
    </source>
</evidence>
<organism evidence="1 2">
    <name type="scientific">Nocardiopsis rhodophaea</name>
    <dbReference type="NCBI Taxonomy" id="280238"/>
    <lineage>
        <taxon>Bacteria</taxon>
        <taxon>Bacillati</taxon>
        <taxon>Actinomycetota</taxon>
        <taxon>Actinomycetes</taxon>
        <taxon>Streptosporangiales</taxon>
        <taxon>Nocardiopsidaceae</taxon>
        <taxon>Nocardiopsis</taxon>
    </lineage>
</organism>